<evidence type="ECO:0000313" key="1">
    <source>
        <dbReference type="EMBL" id="CAA9337205.1"/>
    </source>
</evidence>
<name>A0A6J4LNL1_9CYAN</name>
<protein>
    <submittedName>
        <fullName evidence="1">Uncharacterized protein</fullName>
    </submittedName>
</protein>
<organism evidence="1">
    <name type="scientific">uncultured Leptolyngbya sp</name>
    <dbReference type="NCBI Taxonomy" id="332963"/>
    <lineage>
        <taxon>Bacteria</taxon>
        <taxon>Bacillati</taxon>
        <taxon>Cyanobacteriota</taxon>
        <taxon>Cyanophyceae</taxon>
        <taxon>Leptolyngbyales</taxon>
        <taxon>Leptolyngbyaceae</taxon>
        <taxon>Leptolyngbya group</taxon>
        <taxon>Leptolyngbya</taxon>
        <taxon>environmental samples</taxon>
    </lineage>
</organism>
<dbReference type="AlphaFoldDB" id="A0A6J4LNL1"/>
<proteinExistence type="predicted"/>
<gene>
    <name evidence="1" type="ORF">AVDCRST_MAG94-2163</name>
</gene>
<reference evidence="1" key="1">
    <citation type="submission" date="2020-02" db="EMBL/GenBank/DDBJ databases">
        <authorList>
            <person name="Meier V. D."/>
        </authorList>
    </citation>
    <scope>NUCLEOTIDE SEQUENCE</scope>
    <source>
        <strain evidence="1">AVDCRST_MAG94</strain>
    </source>
</reference>
<sequence length="178" mass="19523">MNKQSHLTSAAHQAAVNTLGLVFAAGLVAYPDASQANSTVLAQLQGEWRYGRISSVQYYNPHTGQSAQPNGSSDQFKLATNGTYERNRLLQINTYGCASNLFIWEKGKVKVEGQRFTFQPAQSLSKGQICSSGRTYEKRNGAQPETYGWLLETNDSGQQVLVLETADGKGRAHYGRSQ</sequence>
<accession>A0A6J4LNL1</accession>
<dbReference type="EMBL" id="CADCTY010000751">
    <property type="protein sequence ID" value="CAA9337205.1"/>
    <property type="molecule type" value="Genomic_DNA"/>
</dbReference>